<dbReference type="Proteomes" id="UP000030745">
    <property type="component" value="Unassembled WGS sequence"/>
</dbReference>
<feature type="compositionally biased region" description="Basic and acidic residues" evidence="1">
    <location>
        <begin position="13"/>
        <end position="28"/>
    </location>
</feature>
<name>A0A067BPP9_SAPPC</name>
<dbReference type="AlphaFoldDB" id="A0A067BPP9"/>
<protein>
    <submittedName>
        <fullName evidence="2">Uncharacterized protein</fullName>
    </submittedName>
</protein>
<accession>A0A067BPP9</accession>
<dbReference type="KEGG" id="spar:SPRG_17843"/>
<feature type="region of interest" description="Disordered" evidence="1">
    <location>
        <begin position="1"/>
        <end position="54"/>
    </location>
</feature>
<evidence type="ECO:0000313" key="2">
    <source>
        <dbReference type="EMBL" id="KDO16662.1"/>
    </source>
</evidence>
<dbReference type="VEuPathDB" id="FungiDB:SPRG_17843"/>
<reference evidence="2 3" key="1">
    <citation type="journal article" date="2013" name="PLoS Genet.">
        <title>Distinctive expansion of potential virulence genes in the genome of the oomycete fish pathogen Saprolegnia parasitica.</title>
        <authorList>
            <person name="Jiang R.H."/>
            <person name="de Bruijn I."/>
            <person name="Haas B.J."/>
            <person name="Belmonte R."/>
            <person name="Lobach L."/>
            <person name="Christie J."/>
            <person name="van den Ackerveken G."/>
            <person name="Bottin A."/>
            <person name="Bulone V."/>
            <person name="Diaz-Moreno S.M."/>
            <person name="Dumas B."/>
            <person name="Fan L."/>
            <person name="Gaulin E."/>
            <person name="Govers F."/>
            <person name="Grenville-Briggs L.J."/>
            <person name="Horner N.R."/>
            <person name="Levin J.Z."/>
            <person name="Mammella M."/>
            <person name="Meijer H.J."/>
            <person name="Morris P."/>
            <person name="Nusbaum C."/>
            <person name="Oome S."/>
            <person name="Phillips A.J."/>
            <person name="van Rooyen D."/>
            <person name="Rzeszutek E."/>
            <person name="Saraiva M."/>
            <person name="Secombes C.J."/>
            <person name="Seidl M.F."/>
            <person name="Snel B."/>
            <person name="Stassen J.H."/>
            <person name="Sykes S."/>
            <person name="Tripathy S."/>
            <person name="van den Berg H."/>
            <person name="Vega-Arreguin J.C."/>
            <person name="Wawra S."/>
            <person name="Young S.K."/>
            <person name="Zeng Q."/>
            <person name="Dieguez-Uribeondo J."/>
            <person name="Russ C."/>
            <person name="Tyler B.M."/>
            <person name="van West P."/>
        </authorList>
    </citation>
    <scope>NUCLEOTIDE SEQUENCE [LARGE SCALE GENOMIC DNA]</scope>
    <source>
        <strain evidence="2 3">CBS 223.65</strain>
    </source>
</reference>
<evidence type="ECO:0000313" key="3">
    <source>
        <dbReference type="Proteomes" id="UP000030745"/>
    </source>
</evidence>
<dbReference type="GeneID" id="24139371"/>
<evidence type="ECO:0000256" key="1">
    <source>
        <dbReference type="SAM" id="MobiDB-lite"/>
    </source>
</evidence>
<dbReference type="RefSeq" id="XP_012212631.1">
    <property type="nucleotide sequence ID" value="XM_012357241.1"/>
</dbReference>
<keyword evidence="3" id="KW-1185">Reference proteome</keyword>
<dbReference type="EMBL" id="KK583995">
    <property type="protein sequence ID" value="KDO16662.1"/>
    <property type="molecule type" value="Genomic_DNA"/>
</dbReference>
<proteinExistence type="predicted"/>
<sequence>MAPVAMRLSLNSLHDEQPTALDVDRITESIRSLHGNDVDTDNESENDDDVSAARRPEQLKKELRIVPAQLASTPRSQSHVISKLHRDRTCLKAAVAQD</sequence>
<gene>
    <name evidence="2" type="ORF">SPRG_17843</name>
</gene>
<organism evidence="2 3">
    <name type="scientific">Saprolegnia parasitica (strain CBS 223.65)</name>
    <dbReference type="NCBI Taxonomy" id="695850"/>
    <lineage>
        <taxon>Eukaryota</taxon>
        <taxon>Sar</taxon>
        <taxon>Stramenopiles</taxon>
        <taxon>Oomycota</taxon>
        <taxon>Saprolegniomycetes</taxon>
        <taxon>Saprolegniales</taxon>
        <taxon>Saprolegniaceae</taxon>
        <taxon>Saprolegnia</taxon>
    </lineage>
</organism>
<feature type="compositionally biased region" description="Acidic residues" evidence="1">
    <location>
        <begin position="38"/>
        <end position="50"/>
    </location>
</feature>